<organism evidence="1 2">
    <name type="scientific">Pseudomonas batumici</name>
    <dbReference type="NCBI Taxonomy" id="226910"/>
    <lineage>
        <taxon>Bacteria</taxon>
        <taxon>Pseudomonadati</taxon>
        <taxon>Pseudomonadota</taxon>
        <taxon>Gammaproteobacteria</taxon>
        <taxon>Pseudomonadales</taxon>
        <taxon>Pseudomonadaceae</taxon>
        <taxon>Pseudomonas</taxon>
    </lineage>
</organism>
<dbReference type="AlphaFoldDB" id="A0A0C2EYU7"/>
<comment type="caution">
    <text evidence="1">The sequence shown here is derived from an EMBL/GenBank/DDBJ whole genome shotgun (WGS) entry which is preliminary data.</text>
</comment>
<sequence length="54" mass="5865">MFSTGVAAQNLTQGLQRYAVLEQCLNLIKSTTDETQKKNLIAMCNSSIGTTEAK</sequence>
<proteinExistence type="predicted"/>
<accession>A0A0C2EYU7</accession>
<name>A0A0C2EYU7_9PSED</name>
<protein>
    <submittedName>
        <fullName evidence="1">Uncharacterized protein</fullName>
    </submittedName>
</protein>
<reference evidence="1 2" key="1">
    <citation type="submission" date="2015-01" db="EMBL/GenBank/DDBJ databases">
        <title>Complete genome of Pseudomonas batumici UCM B-321 producer of the batumin antibiotic with strong antistaphilococcal and potential anticancer activity.</title>
        <authorList>
            <person name="Klochko V.V."/>
            <person name="Zelena L.B."/>
            <person name="Elena K.A."/>
            <person name="Reva O.N."/>
        </authorList>
    </citation>
    <scope>NUCLEOTIDE SEQUENCE [LARGE SCALE GENOMIC DNA]</scope>
    <source>
        <strain evidence="1 2">UCM B-321</strain>
    </source>
</reference>
<evidence type="ECO:0000313" key="1">
    <source>
        <dbReference type="EMBL" id="KIH84038.1"/>
    </source>
</evidence>
<keyword evidence="2" id="KW-1185">Reference proteome</keyword>
<gene>
    <name evidence="1" type="ORF">UCMB321_2230</name>
</gene>
<dbReference type="Proteomes" id="UP000031535">
    <property type="component" value="Unassembled WGS sequence"/>
</dbReference>
<dbReference type="PATRIC" id="fig|226910.6.peg.2218"/>
<evidence type="ECO:0000313" key="2">
    <source>
        <dbReference type="Proteomes" id="UP000031535"/>
    </source>
</evidence>
<dbReference type="EMBL" id="JXDG01000029">
    <property type="protein sequence ID" value="KIH84038.1"/>
    <property type="molecule type" value="Genomic_DNA"/>
</dbReference>